<evidence type="ECO:0000256" key="3">
    <source>
        <dbReference type="ARBA" id="ARBA00023015"/>
    </source>
</evidence>
<gene>
    <name evidence="9" type="primary">TCP4</name>
</gene>
<comment type="subcellular location">
    <subcellularLocation>
        <location evidence="1">Nucleus</location>
    </subcellularLocation>
</comment>
<dbReference type="EMBL" id="GALX01003035">
    <property type="protein sequence ID" value="JAB65431.1"/>
    <property type="molecule type" value="Transcribed_RNA"/>
</dbReference>
<sequence length="108" mass="12476">MPKHKPTKDESSDSDSGPEDRGPIKKPKSDVKPKPSNSSEDENSWDLGKNRFVKLSEFKGKWYVNIREFYNDDGELKPGKKGIMLTMEQWQKFKNCISELDDAIKRNV</sequence>
<organism evidence="9">
    <name type="scientific">Anoplophora glabripennis</name>
    <name type="common">Asian longhorn beetle</name>
    <name type="synonym">Anoplophora nobilis</name>
    <dbReference type="NCBI Taxonomy" id="217634"/>
    <lineage>
        <taxon>Eukaryota</taxon>
        <taxon>Metazoa</taxon>
        <taxon>Ecdysozoa</taxon>
        <taxon>Arthropoda</taxon>
        <taxon>Hexapoda</taxon>
        <taxon>Insecta</taxon>
        <taxon>Pterygota</taxon>
        <taxon>Neoptera</taxon>
        <taxon>Endopterygota</taxon>
        <taxon>Coleoptera</taxon>
        <taxon>Polyphaga</taxon>
        <taxon>Cucujiformia</taxon>
        <taxon>Chrysomeloidea</taxon>
        <taxon>Cerambycidae</taxon>
        <taxon>Lamiinae</taxon>
        <taxon>Lamiini</taxon>
        <taxon>Anoplophora</taxon>
    </lineage>
</organism>
<keyword evidence="5" id="KW-0804">Transcription</keyword>
<evidence type="ECO:0000259" key="8">
    <source>
        <dbReference type="Pfam" id="PF02229"/>
    </source>
</evidence>
<accession>V5I9F3</accession>
<dbReference type="GO" id="GO:0005634">
    <property type="term" value="C:nucleus"/>
    <property type="evidence" value="ECO:0007669"/>
    <property type="project" value="UniProtKB-SubCell"/>
</dbReference>
<evidence type="ECO:0000256" key="4">
    <source>
        <dbReference type="ARBA" id="ARBA00023125"/>
    </source>
</evidence>
<proteinExistence type="inferred from homology"/>
<dbReference type="InterPro" id="IPR003173">
    <property type="entry name" value="PC4_C"/>
</dbReference>
<name>V5I9F3_ANOGL</name>
<feature type="compositionally biased region" description="Basic and acidic residues" evidence="7">
    <location>
        <begin position="18"/>
        <end position="33"/>
    </location>
</feature>
<dbReference type="GO" id="GO:0003677">
    <property type="term" value="F:DNA binding"/>
    <property type="evidence" value="ECO:0007669"/>
    <property type="project" value="UniProtKB-KW"/>
</dbReference>
<dbReference type="InterPro" id="IPR045125">
    <property type="entry name" value="Sub1/Tcp4-like"/>
</dbReference>
<feature type="domain" description="Transcriptional coactivator p15 (PC4) C-terminal" evidence="8">
    <location>
        <begin position="45"/>
        <end position="95"/>
    </location>
</feature>
<dbReference type="Gene3D" id="2.30.31.10">
    <property type="entry name" value="Transcriptional Coactivator Pc4, Chain A"/>
    <property type="match status" value="1"/>
</dbReference>
<evidence type="ECO:0000256" key="5">
    <source>
        <dbReference type="ARBA" id="ARBA00023163"/>
    </source>
</evidence>
<reference evidence="9" key="1">
    <citation type="submission" date="2013-07" db="EMBL/GenBank/DDBJ databases">
        <title>Midgut Transcriptome Profiling of Anoplphora glabripennis, a Lignocellulose Degrading, Wood-Boring Cerambycid.</title>
        <authorList>
            <person name="Scully E.D."/>
            <person name="Hoover K."/>
            <person name="Carlson J.E."/>
            <person name="Tien M."/>
            <person name="Geib S.M."/>
        </authorList>
    </citation>
    <scope>NUCLEOTIDE SEQUENCE</scope>
</reference>
<evidence type="ECO:0000313" key="9">
    <source>
        <dbReference type="EMBL" id="JAB65431.1"/>
    </source>
</evidence>
<dbReference type="KEGG" id="agb:108907085"/>
<dbReference type="AlphaFoldDB" id="V5I9F3"/>
<keyword evidence="6" id="KW-0539">Nucleus</keyword>
<evidence type="ECO:0000256" key="2">
    <source>
        <dbReference type="ARBA" id="ARBA00009001"/>
    </source>
</evidence>
<dbReference type="GO" id="GO:0060261">
    <property type="term" value="P:positive regulation of transcription initiation by RNA polymerase II"/>
    <property type="evidence" value="ECO:0007669"/>
    <property type="project" value="InterPro"/>
</dbReference>
<protein>
    <submittedName>
        <fullName evidence="9">Activated RNA polymerase II transcriptional coactivator</fullName>
    </submittedName>
</protein>
<dbReference type="OrthoDB" id="2505440at2759"/>
<dbReference type="GeneID" id="108907085"/>
<dbReference type="CTD" id="34120"/>
<evidence type="ECO:0000256" key="7">
    <source>
        <dbReference type="SAM" id="MobiDB-lite"/>
    </source>
</evidence>
<evidence type="ECO:0000256" key="6">
    <source>
        <dbReference type="ARBA" id="ARBA00023242"/>
    </source>
</evidence>
<evidence type="ECO:0000256" key="1">
    <source>
        <dbReference type="ARBA" id="ARBA00004123"/>
    </source>
</evidence>
<dbReference type="SUPFAM" id="SSF54447">
    <property type="entry name" value="ssDNA-binding transcriptional regulator domain"/>
    <property type="match status" value="1"/>
</dbReference>
<comment type="similarity">
    <text evidence="2">Belongs to the transcriptional coactivator PC4 family.</text>
</comment>
<feature type="region of interest" description="Disordered" evidence="7">
    <location>
        <begin position="1"/>
        <end position="46"/>
    </location>
</feature>
<dbReference type="InterPro" id="IPR009044">
    <property type="entry name" value="ssDNA-bd_transcriptional_reg"/>
</dbReference>
<keyword evidence="4" id="KW-0238">DNA-binding</keyword>
<dbReference type="GO" id="GO:0003713">
    <property type="term" value="F:transcription coactivator activity"/>
    <property type="evidence" value="ECO:0007669"/>
    <property type="project" value="InterPro"/>
</dbReference>
<keyword evidence="3" id="KW-0805">Transcription regulation</keyword>
<dbReference type="Pfam" id="PF02229">
    <property type="entry name" value="PC4"/>
    <property type="match status" value="1"/>
</dbReference>
<dbReference type="PANTHER" id="PTHR13215">
    <property type="entry name" value="RNA POLYMERASE II TRANSCRIPTIONAL COACTIVATOR"/>
    <property type="match status" value="1"/>
</dbReference>